<dbReference type="SUPFAM" id="SSF52172">
    <property type="entry name" value="CheY-like"/>
    <property type="match status" value="1"/>
</dbReference>
<dbReference type="GO" id="GO:0005634">
    <property type="term" value="C:nucleus"/>
    <property type="evidence" value="ECO:0007669"/>
    <property type="project" value="UniProtKB-SubCell"/>
</dbReference>
<dbReference type="GO" id="GO:0003700">
    <property type="term" value="F:DNA-binding transcription factor activity"/>
    <property type="evidence" value="ECO:0007669"/>
    <property type="project" value="InterPro"/>
</dbReference>
<keyword evidence="10" id="KW-1185">Reference proteome</keyword>
<feature type="compositionally biased region" description="Basic and acidic residues" evidence="6">
    <location>
        <begin position="180"/>
        <end position="198"/>
    </location>
</feature>
<feature type="region of interest" description="Disordered" evidence="6">
    <location>
        <begin position="541"/>
        <end position="583"/>
    </location>
</feature>
<dbReference type="EMBL" id="MJEQ01037184">
    <property type="protein sequence ID" value="OIT05963.1"/>
    <property type="molecule type" value="Genomic_DNA"/>
</dbReference>
<dbReference type="Gene3D" id="1.10.10.60">
    <property type="entry name" value="Homeodomain-like"/>
    <property type="match status" value="1"/>
</dbReference>
<evidence type="ECO:0000256" key="6">
    <source>
        <dbReference type="SAM" id="MobiDB-lite"/>
    </source>
</evidence>
<organism evidence="9 10">
    <name type="scientific">Nicotiana attenuata</name>
    <name type="common">Coyote tobacco</name>
    <dbReference type="NCBI Taxonomy" id="49451"/>
    <lineage>
        <taxon>Eukaryota</taxon>
        <taxon>Viridiplantae</taxon>
        <taxon>Streptophyta</taxon>
        <taxon>Embryophyta</taxon>
        <taxon>Tracheophyta</taxon>
        <taxon>Spermatophyta</taxon>
        <taxon>Magnoliopsida</taxon>
        <taxon>eudicotyledons</taxon>
        <taxon>Gunneridae</taxon>
        <taxon>Pentapetalae</taxon>
        <taxon>asterids</taxon>
        <taxon>lamiids</taxon>
        <taxon>Solanales</taxon>
        <taxon>Solanaceae</taxon>
        <taxon>Nicotianoideae</taxon>
        <taxon>Nicotianeae</taxon>
        <taxon>Nicotiana</taxon>
    </lineage>
</organism>
<evidence type="ECO:0000259" key="8">
    <source>
        <dbReference type="PROSITE" id="PS51294"/>
    </source>
</evidence>
<feature type="region of interest" description="Disordered" evidence="6">
    <location>
        <begin position="286"/>
        <end position="357"/>
    </location>
</feature>
<dbReference type="InterPro" id="IPR001005">
    <property type="entry name" value="SANT/Myb"/>
</dbReference>
<keyword evidence="3" id="KW-0804">Transcription</keyword>
<dbReference type="InterPro" id="IPR006447">
    <property type="entry name" value="Myb_dom_plants"/>
</dbReference>
<dbReference type="InterPro" id="IPR001789">
    <property type="entry name" value="Sig_transdc_resp-reg_receiver"/>
</dbReference>
<dbReference type="InterPro" id="IPR009057">
    <property type="entry name" value="Homeodomain-like_sf"/>
</dbReference>
<feature type="compositionally biased region" description="Basic residues" evidence="6">
    <location>
        <begin position="206"/>
        <end position="215"/>
    </location>
</feature>
<comment type="caution">
    <text evidence="5">Lacks conserved residue(s) required for the propagation of feature annotation.</text>
</comment>
<dbReference type="GO" id="GO:0000976">
    <property type="term" value="F:transcription cis-regulatory region binding"/>
    <property type="evidence" value="ECO:0007669"/>
    <property type="project" value="UniProtKB-ARBA"/>
</dbReference>
<dbReference type="Gramene" id="OIT05963">
    <property type="protein sequence ID" value="OIT05963"/>
    <property type="gene ID" value="A4A49_06994"/>
</dbReference>
<dbReference type="InterPro" id="IPR011006">
    <property type="entry name" value="CheY-like_superfamily"/>
</dbReference>
<protein>
    <submittedName>
        <fullName evidence="9">Two-component response regulator arr1</fullName>
    </submittedName>
</protein>
<sequence length="583" mass="65122">MSQQEINNQPNEGLVNPMAPYNGMINEVRVMLVDHDQETIYEMVDLLESHKYKVTTVGAAEMAMNMLSKGKERYDVMIINAYSPDLLSTRLLGQAVALDIISILVCDDNNPLLAKKALDDGAYLYLKKPLQEEMVKYLWQFVLKEELQREKVKKVLENGENMIINIGDDDETGENFGDEQGEKSMGNDEEQNNNHEVENSESNGKYKLRKKRGRKSTKDANQGDSHSGGKSIKRKVCTEWTLELHAKFLEAVAQLGEGRCYPKEILELMDVPGLTRMQVASHLQKCRNDNWRAPKERKSSRNSSGQGSSSGSQQQSGHRKFGSMPRIQPNIVTNLQQQQRDQEFDQRSPPEFQFPPLNNSNIIVRGESSTQQEQAYHPQLPHVEPQYLSIGSPFNNPNFTQNNAGGFVQQQQHGPFVGMMGQGQGPIIEGTNYRPEFPINNGPDQHAQNGYNMNVNAAHFVYSGGPMISDMNGNVTMNGLGFAEAAANANFQQQYGQPSMTEPSNFVAPSNVSDSEGTDSNEGQNCDQYFDFNDVDYLFQNLGPPTSNLPNEQGTEFSPVYSDDQVKPSVPFPGIANFPDDLA</sequence>
<dbReference type="PANTHER" id="PTHR31442">
    <property type="entry name" value="HOMEODOMAIN-LIKE SUPERFAMILY PROTEIN-RELATED"/>
    <property type="match status" value="1"/>
</dbReference>
<dbReference type="FunFam" id="1.10.10.60:FF:000007">
    <property type="entry name" value="Two-component response regulator"/>
    <property type="match status" value="1"/>
</dbReference>
<dbReference type="PANTHER" id="PTHR31442:SF32">
    <property type="entry name" value="TWO-COMPONENT RESPONSE REGULATOR ORR21-LIKE"/>
    <property type="match status" value="1"/>
</dbReference>
<dbReference type="Gene3D" id="3.40.50.2300">
    <property type="match status" value="1"/>
</dbReference>
<proteinExistence type="predicted"/>
<keyword evidence="2" id="KW-0805">Transcription regulation</keyword>
<feature type="region of interest" description="Disordered" evidence="6">
    <location>
        <begin position="495"/>
        <end position="524"/>
    </location>
</feature>
<dbReference type="SMART" id="SM00448">
    <property type="entry name" value="REC"/>
    <property type="match status" value="1"/>
</dbReference>
<evidence type="ECO:0000256" key="3">
    <source>
        <dbReference type="ARBA" id="ARBA00023163"/>
    </source>
</evidence>
<evidence type="ECO:0000256" key="2">
    <source>
        <dbReference type="ARBA" id="ARBA00023015"/>
    </source>
</evidence>
<feature type="compositionally biased region" description="Polar residues" evidence="6">
    <location>
        <begin position="543"/>
        <end position="556"/>
    </location>
</feature>
<dbReference type="OMA" id="MAPYNGM"/>
<dbReference type="AlphaFoldDB" id="A0A1J6J4W6"/>
<dbReference type="PROSITE" id="PS51294">
    <property type="entry name" value="HTH_MYB"/>
    <property type="match status" value="1"/>
</dbReference>
<dbReference type="STRING" id="49451.A0A1J6J4W6"/>
<feature type="region of interest" description="Disordered" evidence="6">
    <location>
        <begin position="165"/>
        <end position="231"/>
    </location>
</feature>
<dbReference type="SMR" id="A0A1J6J4W6"/>
<dbReference type="Proteomes" id="UP000187609">
    <property type="component" value="Unassembled WGS sequence"/>
</dbReference>
<dbReference type="GO" id="GO:0000160">
    <property type="term" value="P:phosphorelay signal transduction system"/>
    <property type="evidence" value="ECO:0007669"/>
    <property type="project" value="InterPro"/>
</dbReference>
<evidence type="ECO:0000256" key="5">
    <source>
        <dbReference type="PROSITE-ProRule" id="PRU00169"/>
    </source>
</evidence>
<comment type="subcellular location">
    <subcellularLocation>
        <location evidence="1">Nucleus</location>
    </subcellularLocation>
</comment>
<dbReference type="PROSITE" id="PS50110">
    <property type="entry name" value="RESPONSE_REGULATORY"/>
    <property type="match status" value="1"/>
</dbReference>
<dbReference type="GO" id="GO:0010597">
    <property type="term" value="P:green leaf volatile biosynthetic process"/>
    <property type="evidence" value="ECO:0007669"/>
    <property type="project" value="UniProtKB-ARBA"/>
</dbReference>
<comment type="caution">
    <text evidence="9">The sequence shown here is derived from an EMBL/GenBank/DDBJ whole genome shotgun (WGS) entry which is preliminary data.</text>
</comment>
<evidence type="ECO:0000256" key="1">
    <source>
        <dbReference type="ARBA" id="ARBA00004123"/>
    </source>
</evidence>
<reference evidence="9" key="1">
    <citation type="submission" date="2016-11" db="EMBL/GenBank/DDBJ databases">
        <title>The genome of Nicotiana attenuata.</title>
        <authorList>
            <person name="Xu S."/>
            <person name="Brockmoeller T."/>
            <person name="Gaquerel E."/>
            <person name="Navarro A."/>
            <person name="Kuhl H."/>
            <person name="Gase K."/>
            <person name="Ling Z."/>
            <person name="Zhou W."/>
            <person name="Kreitzer C."/>
            <person name="Stanke M."/>
            <person name="Tang H."/>
            <person name="Lyons E."/>
            <person name="Pandey P."/>
            <person name="Pandey S.P."/>
            <person name="Timmermann B."/>
            <person name="Baldwin I.T."/>
        </authorList>
    </citation>
    <scope>NUCLEOTIDE SEQUENCE [LARGE SCALE GENOMIC DNA]</scope>
    <source>
        <strain evidence="9">UT</strain>
    </source>
</reference>
<dbReference type="Pfam" id="PF00249">
    <property type="entry name" value="Myb_DNA-binding"/>
    <property type="match status" value="1"/>
</dbReference>
<feature type="compositionally biased region" description="Low complexity" evidence="6">
    <location>
        <begin position="303"/>
        <end position="316"/>
    </location>
</feature>
<dbReference type="NCBIfam" id="TIGR01557">
    <property type="entry name" value="myb_SHAQKYF"/>
    <property type="match status" value="1"/>
</dbReference>
<feature type="domain" description="Response regulatory" evidence="7">
    <location>
        <begin position="29"/>
        <end position="143"/>
    </location>
</feature>
<evidence type="ECO:0000313" key="9">
    <source>
        <dbReference type="EMBL" id="OIT05963.1"/>
    </source>
</evidence>
<gene>
    <name evidence="9" type="primary">ARR1_0</name>
    <name evidence="9" type="ORF">A4A49_06994</name>
</gene>
<keyword evidence="4" id="KW-0539">Nucleus</keyword>
<dbReference type="InterPro" id="IPR044841">
    <property type="entry name" value="LUX/BOA-like"/>
</dbReference>
<evidence type="ECO:0000256" key="4">
    <source>
        <dbReference type="ARBA" id="ARBA00023242"/>
    </source>
</evidence>
<feature type="compositionally biased region" description="Acidic residues" evidence="6">
    <location>
        <begin position="167"/>
        <end position="179"/>
    </location>
</feature>
<accession>A0A1J6J4W6</accession>
<dbReference type="SUPFAM" id="SSF46689">
    <property type="entry name" value="Homeodomain-like"/>
    <property type="match status" value="1"/>
</dbReference>
<evidence type="ECO:0000313" key="10">
    <source>
        <dbReference type="Proteomes" id="UP000187609"/>
    </source>
</evidence>
<name>A0A1J6J4W6_NICAT</name>
<feature type="compositionally biased region" description="Basic and acidic residues" evidence="6">
    <location>
        <begin position="286"/>
        <end position="299"/>
    </location>
</feature>
<evidence type="ECO:0000259" key="7">
    <source>
        <dbReference type="PROSITE" id="PS50110"/>
    </source>
</evidence>
<feature type="domain" description="HTH myb-type" evidence="8">
    <location>
        <begin position="240"/>
        <end position="291"/>
    </location>
</feature>
<dbReference type="InterPro" id="IPR017930">
    <property type="entry name" value="Myb_dom"/>
</dbReference>